<dbReference type="InterPro" id="IPR052548">
    <property type="entry name" value="Type_VII_TA_antitoxin"/>
</dbReference>
<dbReference type="AlphaFoldDB" id="A0AAU8GXC2"/>
<accession>A0AAU8GXC2</accession>
<dbReference type="SUPFAM" id="SSF81301">
    <property type="entry name" value="Nucleotidyltransferase"/>
    <property type="match status" value="1"/>
</dbReference>
<keyword evidence="2" id="KW-0808">Transferase</keyword>
<dbReference type="RefSeq" id="WP_353683787.1">
    <property type="nucleotide sequence ID" value="NZ_CP144373.1"/>
</dbReference>
<dbReference type="KEGG" id="taut:V4D30_07855"/>
<dbReference type="InterPro" id="IPR002934">
    <property type="entry name" value="Polymerase_NTP_transf_dom"/>
</dbReference>
<organism evidence="2">
    <name type="scientific">Thermodesulfovibrio autotrophicus</name>
    <dbReference type="NCBI Taxonomy" id="3118333"/>
    <lineage>
        <taxon>Bacteria</taxon>
        <taxon>Pseudomonadati</taxon>
        <taxon>Nitrospirota</taxon>
        <taxon>Thermodesulfovibrionia</taxon>
        <taxon>Thermodesulfovibrionales</taxon>
        <taxon>Thermodesulfovibrionaceae</taxon>
        <taxon>Thermodesulfovibrio</taxon>
    </lineage>
</organism>
<dbReference type="Pfam" id="PF01909">
    <property type="entry name" value="NTP_transf_2"/>
    <property type="match status" value="1"/>
</dbReference>
<dbReference type="InterPro" id="IPR043519">
    <property type="entry name" value="NT_sf"/>
</dbReference>
<evidence type="ECO:0000313" key="2">
    <source>
        <dbReference type="EMBL" id="XCH46248.1"/>
    </source>
</evidence>
<name>A0AAU8GXC2_9BACT</name>
<dbReference type="Gene3D" id="3.30.460.10">
    <property type="entry name" value="Beta Polymerase, domain 2"/>
    <property type="match status" value="1"/>
</dbReference>
<proteinExistence type="predicted"/>
<dbReference type="EC" id="2.7.7.-" evidence="2"/>
<keyword evidence="2" id="KW-0548">Nucleotidyltransferase</keyword>
<reference evidence="2" key="1">
    <citation type="submission" date="2024-01" db="EMBL/GenBank/DDBJ databases">
        <title>The first autotrophic representatives of the genus Thermodesulfovibrio.</title>
        <authorList>
            <person name="Maltseva A.I."/>
            <person name="Elcheninov A.G."/>
            <person name="Kublanov I.V."/>
            <person name="Lebedinsky A.V."/>
            <person name="Frolov E.N."/>
        </authorList>
    </citation>
    <scope>NUCLEOTIDE SEQUENCE</scope>
    <source>
        <strain evidence="2">3907-1M</strain>
    </source>
</reference>
<evidence type="ECO:0000259" key="1">
    <source>
        <dbReference type="Pfam" id="PF01909"/>
    </source>
</evidence>
<protein>
    <submittedName>
        <fullName evidence="2">Nucleotidyltransferase domain-containing protein</fullName>
        <ecNumber evidence="2">2.7.7.-</ecNumber>
    </submittedName>
</protein>
<feature type="domain" description="Polymerase nucleotidyl transferase" evidence="1">
    <location>
        <begin position="9"/>
        <end position="70"/>
    </location>
</feature>
<gene>
    <name evidence="2" type="ORF">V4D30_07855</name>
</gene>
<sequence>MFLEEKRALKRIADRLKKALGDELISVTAFGSRVRGDFKGDSDLDVLVIVRERNRDIVDRIVDIFNEEEIRTGIPFSPVVKSSELFEKEKKFNTTFYRNIKNEGRLFYGKAHD</sequence>
<dbReference type="CDD" id="cd05403">
    <property type="entry name" value="NT_KNTase_like"/>
    <property type="match status" value="1"/>
</dbReference>
<dbReference type="PANTHER" id="PTHR33933">
    <property type="entry name" value="NUCLEOTIDYLTRANSFERASE"/>
    <property type="match status" value="1"/>
</dbReference>
<dbReference type="GO" id="GO:0016779">
    <property type="term" value="F:nucleotidyltransferase activity"/>
    <property type="evidence" value="ECO:0007669"/>
    <property type="project" value="UniProtKB-KW"/>
</dbReference>
<dbReference type="EMBL" id="CP144373">
    <property type="protein sequence ID" value="XCH46248.1"/>
    <property type="molecule type" value="Genomic_DNA"/>
</dbReference>
<dbReference type="PANTHER" id="PTHR33933:SF1">
    <property type="entry name" value="PROTEIN ADENYLYLTRANSFERASE MNTA-RELATED"/>
    <property type="match status" value="1"/>
</dbReference>